<protein>
    <recommendedName>
        <fullName evidence="11">Histidine--tRNA ligase</fullName>
        <ecNumber evidence="11">6.1.1.21</ecNumber>
    </recommendedName>
    <alternativeName>
        <fullName evidence="11">Histidyl-tRNA synthetase</fullName>
        <shortName evidence="11">HisRS</shortName>
    </alternativeName>
</protein>
<dbReference type="Pfam" id="PF03129">
    <property type="entry name" value="HGTP_anticodon"/>
    <property type="match status" value="1"/>
</dbReference>
<feature type="binding site" evidence="12">
    <location>
        <begin position="261"/>
        <end position="262"/>
    </location>
    <ligand>
        <name>L-histidine</name>
        <dbReference type="ChEBI" id="CHEBI:57595"/>
    </ligand>
</feature>
<dbReference type="FunFam" id="3.30.930.10:FF:000005">
    <property type="entry name" value="Histidine--tRNA ligase"/>
    <property type="match status" value="1"/>
</dbReference>
<dbReference type="InterPro" id="IPR004516">
    <property type="entry name" value="HisRS/HisZ"/>
</dbReference>
<keyword evidence="7 11" id="KW-0067">ATP-binding</keyword>
<evidence type="ECO:0000256" key="3">
    <source>
        <dbReference type="ARBA" id="ARBA00011738"/>
    </source>
</evidence>
<evidence type="ECO:0000256" key="5">
    <source>
        <dbReference type="ARBA" id="ARBA00022598"/>
    </source>
</evidence>
<dbReference type="KEGG" id="hhw:NCTC503_01949"/>
<comment type="subcellular location">
    <subcellularLocation>
        <location evidence="1 11">Cytoplasm</location>
    </subcellularLocation>
</comment>
<dbReference type="InterPro" id="IPR004154">
    <property type="entry name" value="Anticodon-bd"/>
</dbReference>
<feature type="domain" description="Aminoacyl-transfer RNA synthetases class-II family profile" evidence="13">
    <location>
        <begin position="23"/>
        <end position="320"/>
    </location>
</feature>
<feature type="binding site" evidence="12">
    <location>
        <position position="257"/>
    </location>
    <ligand>
        <name>L-histidine</name>
        <dbReference type="ChEBI" id="CHEBI:57595"/>
    </ligand>
</feature>
<dbReference type="GO" id="GO:0016740">
    <property type="term" value="F:transferase activity"/>
    <property type="evidence" value="ECO:0007669"/>
    <property type="project" value="UniProtKB-ARBA"/>
</dbReference>
<keyword evidence="6 11" id="KW-0547">Nucleotide-binding</keyword>
<evidence type="ECO:0000256" key="9">
    <source>
        <dbReference type="ARBA" id="ARBA00023146"/>
    </source>
</evidence>
<dbReference type="InterPro" id="IPR045864">
    <property type="entry name" value="aa-tRNA-synth_II/BPL/LPL"/>
</dbReference>
<dbReference type="InterPro" id="IPR015807">
    <property type="entry name" value="His-tRNA-ligase"/>
</dbReference>
<keyword evidence="9 11" id="KW-0030">Aminoacyl-tRNA synthetase</keyword>
<gene>
    <name evidence="11 14" type="primary">hisS</name>
    <name evidence="14" type="ORF">NCTC503_01949</name>
</gene>
<proteinExistence type="inferred from homology"/>
<dbReference type="Proteomes" id="UP000308489">
    <property type="component" value="Chromosome 1"/>
</dbReference>
<dbReference type="AlphaFoldDB" id="A0A4U9RK13"/>
<dbReference type="EC" id="6.1.1.21" evidence="11"/>
<name>A0A4U9RK13_HATHI</name>
<evidence type="ECO:0000256" key="6">
    <source>
        <dbReference type="ARBA" id="ARBA00022741"/>
    </source>
</evidence>
<evidence type="ECO:0000256" key="4">
    <source>
        <dbReference type="ARBA" id="ARBA00022490"/>
    </source>
</evidence>
<dbReference type="SUPFAM" id="SSF52954">
    <property type="entry name" value="Class II aaRS ABD-related"/>
    <property type="match status" value="1"/>
</dbReference>
<dbReference type="PROSITE" id="PS50862">
    <property type="entry name" value="AA_TRNA_LIGASE_II"/>
    <property type="match status" value="1"/>
</dbReference>
<dbReference type="SUPFAM" id="SSF55681">
    <property type="entry name" value="Class II aaRS and biotin synthetases"/>
    <property type="match status" value="1"/>
</dbReference>
<dbReference type="PANTHER" id="PTHR43707">
    <property type="entry name" value="HISTIDYL-TRNA SYNTHETASE"/>
    <property type="match status" value="1"/>
</dbReference>
<organism evidence="14 15">
    <name type="scientific">Hathewaya histolytica</name>
    <name type="common">Clostridium histolyticum</name>
    <dbReference type="NCBI Taxonomy" id="1498"/>
    <lineage>
        <taxon>Bacteria</taxon>
        <taxon>Bacillati</taxon>
        <taxon>Bacillota</taxon>
        <taxon>Clostridia</taxon>
        <taxon>Eubacteriales</taxon>
        <taxon>Clostridiaceae</taxon>
        <taxon>Hathewaya</taxon>
    </lineage>
</organism>
<dbReference type="InterPro" id="IPR006195">
    <property type="entry name" value="aa-tRNA-synth_II"/>
</dbReference>
<feature type="binding site" evidence="12">
    <location>
        <position position="130"/>
    </location>
    <ligand>
        <name>L-histidine</name>
        <dbReference type="ChEBI" id="CHEBI:57595"/>
    </ligand>
</feature>
<dbReference type="HAMAP" id="MF_00127">
    <property type="entry name" value="His_tRNA_synth"/>
    <property type="match status" value="1"/>
</dbReference>
<keyword evidence="15" id="KW-1185">Reference proteome</keyword>
<evidence type="ECO:0000256" key="7">
    <source>
        <dbReference type="ARBA" id="ARBA00022840"/>
    </source>
</evidence>
<keyword evidence="4 11" id="KW-0963">Cytoplasm</keyword>
<evidence type="ECO:0000256" key="10">
    <source>
        <dbReference type="ARBA" id="ARBA00047639"/>
    </source>
</evidence>
<keyword evidence="8 11" id="KW-0648">Protein biosynthesis</keyword>
<evidence type="ECO:0000256" key="1">
    <source>
        <dbReference type="ARBA" id="ARBA00004496"/>
    </source>
</evidence>
<keyword evidence="5 11" id="KW-0436">Ligase</keyword>
<dbReference type="GO" id="GO:0006427">
    <property type="term" value="P:histidyl-tRNA aminoacylation"/>
    <property type="evidence" value="ECO:0007669"/>
    <property type="project" value="UniProtKB-UniRule"/>
</dbReference>
<dbReference type="Gene3D" id="3.30.930.10">
    <property type="entry name" value="Bira Bifunctional Protein, Domain 2"/>
    <property type="match status" value="1"/>
</dbReference>
<sequence>MAIKAPKGTKDLLPNNSHKWIYMEKKLRKVAETYGMREIRTPMFEHTELFERGVGETTDVVQKEMYTFEDKGGRSLTLKPEGTAPVARAFIENSIYADAQPSKMYYFVDAFRYEKMQKGRLRHFHQFGIEVFGSKQASIDAEGISLAIRSLKEFGLNNLSLNINSLGCPKCRGKFNDALKSYLKENYEELCETCKTRFEKNPMRILDCKEKRCKEIGKSAPIILDYICEECNEHFEDLKKHLDTLDIEYNVDPYIVRGLDYYTKTAFEIINNADGLTICGGGRYDGLIEEVGGPSTPAFGFGMGMERLLIVLEEEGIEIPKPNYIDLYVGSMGDNASRYSLKFINKLREKGINCDCDHMGRSVKAQMKFANKIDSRFSLVIGDSELEENAARLKRMSDGEQFEIILDNIDAIADIIKEK</sequence>
<evidence type="ECO:0000256" key="11">
    <source>
        <dbReference type="HAMAP-Rule" id="MF_00127"/>
    </source>
</evidence>
<dbReference type="InterPro" id="IPR041715">
    <property type="entry name" value="HisRS-like_core"/>
</dbReference>
<dbReference type="Gene3D" id="3.40.50.800">
    <property type="entry name" value="Anticodon-binding domain"/>
    <property type="match status" value="1"/>
</dbReference>
<dbReference type="GO" id="GO:0005737">
    <property type="term" value="C:cytoplasm"/>
    <property type="evidence" value="ECO:0007669"/>
    <property type="project" value="UniProtKB-SubCell"/>
</dbReference>
<dbReference type="EMBL" id="LR590481">
    <property type="protein sequence ID" value="VTQ92394.1"/>
    <property type="molecule type" value="Genomic_DNA"/>
</dbReference>
<evidence type="ECO:0000313" key="15">
    <source>
        <dbReference type="Proteomes" id="UP000308489"/>
    </source>
</evidence>
<comment type="catalytic activity">
    <reaction evidence="10 11">
        <text>tRNA(His) + L-histidine + ATP = L-histidyl-tRNA(His) + AMP + diphosphate + H(+)</text>
        <dbReference type="Rhea" id="RHEA:17313"/>
        <dbReference type="Rhea" id="RHEA-COMP:9665"/>
        <dbReference type="Rhea" id="RHEA-COMP:9689"/>
        <dbReference type="ChEBI" id="CHEBI:15378"/>
        <dbReference type="ChEBI" id="CHEBI:30616"/>
        <dbReference type="ChEBI" id="CHEBI:33019"/>
        <dbReference type="ChEBI" id="CHEBI:57595"/>
        <dbReference type="ChEBI" id="CHEBI:78442"/>
        <dbReference type="ChEBI" id="CHEBI:78527"/>
        <dbReference type="ChEBI" id="CHEBI:456215"/>
        <dbReference type="EC" id="6.1.1.21"/>
    </reaction>
</comment>
<dbReference type="PANTHER" id="PTHR43707:SF1">
    <property type="entry name" value="HISTIDINE--TRNA LIGASE, MITOCHONDRIAL-RELATED"/>
    <property type="match status" value="1"/>
</dbReference>
<dbReference type="GO" id="GO:0140096">
    <property type="term" value="F:catalytic activity, acting on a protein"/>
    <property type="evidence" value="ECO:0007669"/>
    <property type="project" value="UniProtKB-ARBA"/>
</dbReference>
<feature type="binding site" evidence="12">
    <location>
        <position position="112"/>
    </location>
    <ligand>
        <name>L-histidine</name>
        <dbReference type="ChEBI" id="CHEBI:57595"/>
    </ligand>
</feature>
<comment type="subunit">
    <text evidence="3 11">Homodimer.</text>
</comment>
<accession>A0A4U9RK13</accession>
<evidence type="ECO:0000256" key="8">
    <source>
        <dbReference type="ARBA" id="ARBA00022917"/>
    </source>
</evidence>
<dbReference type="PIRSF" id="PIRSF001549">
    <property type="entry name" value="His-tRNA_synth"/>
    <property type="match status" value="1"/>
</dbReference>
<dbReference type="OrthoDB" id="9800814at2"/>
<dbReference type="InterPro" id="IPR033656">
    <property type="entry name" value="HisRS_anticodon"/>
</dbReference>
<dbReference type="GO" id="GO:0005524">
    <property type="term" value="F:ATP binding"/>
    <property type="evidence" value="ECO:0007669"/>
    <property type="project" value="UniProtKB-UniRule"/>
</dbReference>
<dbReference type="RefSeq" id="WP_138210535.1">
    <property type="nucleotide sequence ID" value="NZ_CBCRUQ010000003.1"/>
</dbReference>
<feature type="binding site" evidence="12">
    <location>
        <begin position="81"/>
        <end position="83"/>
    </location>
    <ligand>
        <name>L-histidine</name>
        <dbReference type="ChEBI" id="CHEBI:57595"/>
    </ligand>
</feature>
<dbReference type="CDD" id="cd00773">
    <property type="entry name" value="HisRS-like_core"/>
    <property type="match status" value="1"/>
</dbReference>
<evidence type="ECO:0000256" key="2">
    <source>
        <dbReference type="ARBA" id="ARBA00008226"/>
    </source>
</evidence>
<evidence type="ECO:0000313" key="14">
    <source>
        <dbReference type="EMBL" id="VTQ92394.1"/>
    </source>
</evidence>
<comment type="similarity">
    <text evidence="2 11">Belongs to the class-II aminoacyl-tRNA synthetase family.</text>
</comment>
<evidence type="ECO:0000256" key="12">
    <source>
        <dbReference type="PIRSR" id="PIRSR001549-1"/>
    </source>
</evidence>
<evidence type="ECO:0000259" key="13">
    <source>
        <dbReference type="PROSITE" id="PS50862"/>
    </source>
</evidence>
<reference evidence="14 15" key="1">
    <citation type="submission" date="2019-05" db="EMBL/GenBank/DDBJ databases">
        <authorList>
            <consortium name="Pathogen Informatics"/>
        </authorList>
    </citation>
    <scope>NUCLEOTIDE SEQUENCE [LARGE SCALE GENOMIC DNA]</scope>
    <source>
        <strain evidence="14 15">NCTC503</strain>
    </source>
</reference>
<dbReference type="Pfam" id="PF13393">
    <property type="entry name" value="tRNA-synt_His"/>
    <property type="match status" value="1"/>
</dbReference>
<dbReference type="InterPro" id="IPR036621">
    <property type="entry name" value="Anticodon-bd_dom_sf"/>
</dbReference>
<dbReference type="NCBIfam" id="TIGR00442">
    <property type="entry name" value="hisS"/>
    <property type="match status" value="1"/>
</dbReference>
<dbReference type="CDD" id="cd00859">
    <property type="entry name" value="HisRS_anticodon"/>
    <property type="match status" value="1"/>
</dbReference>
<dbReference type="GO" id="GO:0004821">
    <property type="term" value="F:histidine-tRNA ligase activity"/>
    <property type="evidence" value="ECO:0007669"/>
    <property type="project" value="UniProtKB-UniRule"/>
</dbReference>
<feature type="binding site" evidence="12">
    <location>
        <position position="126"/>
    </location>
    <ligand>
        <name>L-histidine</name>
        <dbReference type="ChEBI" id="CHEBI:57595"/>
    </ligand>
</feature>